<reference evidence="1 4" key="2">
    <citation type="submission" date="2020-08" db="EMBL/GenBank/DDBJ databases">
        <title>Genomic Encyclopedia of Type Strains, Phase IV (KMG-IV): sequencing the most valuable type-strain genomes for metagenomic binning, comparative biology and taxonomic classification.</title>
        <authorList>
            <person name="Goeker M."/>
        </authorList>
    </citation>
    <scope>NUCLEOTIDE SEQUENCE [LARGE SCALE GENOMIC DNA]</scope>
    <source>
        <strain evidence="1 4">DSM 19331</strain>
    </source>
</reference>
<gene>
    <name evidence="2" type="ORF">EFB14_22800</name>
    <name evidence="1" type="ORF">GGQ65_004363</name>
</gene>
<dbReference type="Proteomes" id="UP000272004">
    <property type="component" value="Unassembled WGS sequence"/>
</dbReference>
<dbReference type="Proteomes" id="UP000545490">
    <property type="component" value="Unassembled WGS sequence"/>
</dbReference>
<protein>
    <submittedName>
        <fullName evidence="1">Uncharacterized protein</fullName>
    </submittedName>
</protein>
<accession>A0A7W6BAN8</accession>
<name>A0A7W6BAN8_9HYPH</name>
<organism evidence="1 4">
    <name type="scientific">Rhizobium fabae</name>
    <dbReference type="NCBI Taxonomy" id="573179"/>
    <lineage>
        <taxon>Bacteria</taxon>
        <taxon>Pseudomonadati</taxon>
        <taxon>Pseudomonadota</taxon>
        <taxon>Alphaproteobacteria</taxon>
        <taxon>Hyphomicrobiales</taxon>
        <taxon>Rhizobiaceae</taxon>
        <taxon>Rhizobium/Agrobacterium group</taxon>
        <taxon>Rhizobium</taxon>
    </lineage>
</organism>
<evidence type="ECO:0000313" key="3">
    <source>
        <dbReference type="Proteomes" id="UP000272004"/>
    </source>
</evidence>
<evidence type="ECO:0000313" key="4">
    <source>
        <dbReference type="Proteomes" id="UP000545490"/>
    </source>
</evidence>
<dbReference type="EMBL" id="JACIDG010000011">
    <property type="protein sequence ID" value="MBB3917053.1"/>
    <property type="molecule type" value="Genomic_DNA"/>
</dbReference>
<dbReference type="RefSeq" id="WP_126828976.1">
    <property type="nucleotide sequence ID" value="NZ_JACIDG010000011.1"/>
</dbReference>
<dbReference type="EMBL" id="RJJU01000012">
    <property type="protein sequence ID" value="RUM10570.1"/>
    <property type="molecule type" value="Genomic_DNA"/>
</dbReference>
<evidence type="ECO:0000313" key="2">
    <source>
        <dbReference type="EMBL" id="RUM10570.1"/>
    </source>
</evidence>
<sequence>MILGFEELALRCSGSSAKQYVLEAMKSYEASAYRAAIVSAYVAICFDLIEKLRLLSAAGDAAATKEVEHLTNLQRQHEGNDPQAIPGLLAFERNLLELFRDKFEFFGVDEFEQLSRLRFDRNRCAHPSFTRSEEPFSPSAELARMHIRNSVEYVLSQPPRQGKAALAGLEATVLSQYFPTEPSEIAIRMKASGLDNSRPSLMRAFIDELTFGYAKPGHGYHKKSFIPFVVKAAIEIDRPIALPRAVKNAQKLLASTDADAIRIGAGLILTLAEVADGVDQATRVTMTRWLGTNQESTIVTIVRRALRIAWLRPEAEKVIQNLTREQIGRASGKIPAEVLSRAALLYAKSSNWDTANSFATKVAVPQAAKFSEADLDLIFDHVNKGLGDLRSSHGFHDFVEALYDNHPLGEVGVSALLDKHELQDFKR</sequence>
<comment type="caution">
    <text evidence="1">The sequence shown here is derived from an EMBL/GenBank/DDBJ whole genome shotgun (WGS) entry which is preliminary data.</text>
</comment>
<keyword evidence="3" id="KW-1185">Reference proteome</keyword>
<evidence type="ECO:0000313" key="1">
    <source>
        <dbReference type="EMBL" id="MBB3917053.1"/>
    </source>
</evidence>
<proteinExistence type="predicted"/>
<reference evidence="2 3" key="1">
    <citation type="submission" date="2018-11" db="EMBL/GenBank/DDBJ databases">
        <authorList>
            <person name="Huo Y."/>
        </authorList>
    </citation>
    <scope>NUCLEOTIDE SEQUENCE [LARGE SCALE GENOMIC DNA]</scope>
    <source>
        <strain evidence="2 3">CCBAU 33202</strain>
    </source>
</reference>
<dbReference type="AlphaFoldDB" id="A0A7W6BAN8"/>